<keyword evidence="2" id="KW-1185">Reference proteome</keyword>
<gene>
    <name evidence="1" type="ORF">CEXT_468931</name>
</gene>
<evidence type="ECO:0000313" key="2">
    <source>
        <dbReference type="Proteomes" id="UP001054945"/>
    </source>
</evidence>
<evidence type="ECO:0000313" key="1">
    <source>
        <dbReference type="EMBL" id="GIY54775.1"/>
    </source>
</evidence>
<sequence>MCCTIMYEMRTLSEANQLNNSTVQYSLPFSHEALNTSRTPEAIHLCISPETAKNEAGKFHSEIAYQLPEHICKN</sequence>
<dbReference type="AlphaFoldDB" id="A0AAV4UAG7"/>
<reference evidence="1 2" key="1">
    <citation type="submission" date="2021-06" db="EMBL/GenBank/DDBJ databases">
        <title>Caerostris extrusa draft genome.</title>
        <authorList>
            <person name="Kono N."/>
            <person name="Arakawa K."/>
        </authorList>
    </citation>
    <scope>NUCLEOTIDE SEQUENCE [LARGE SCALE GENOMIC DNA]</scope>
</reference>
<protein>
    <submittedName>
        <fullName evidence="1">Uncharacterized protein</fullName>
    </submittedName>
</protein>
<dbReference type="Proteomes" id="UP001054945">
    <property type="component" value="Unassembled WGS sequence"/>
</dbReference>
<name>A0AAV4UAG7_CAEEX</name>
<accession>A0AAV4UAG7</accession>
<proteinExistence type="predicted"/>
<comment type="caution">
    <text evidence="1">The sequence shown here is derived from an EMBL/GenBank/DDBJ whole genome shotgun (WGS) entry which is preliminary data.</text>
</comment>
<organism evidence="1 2">
    <name type="scientific">Caerostris extrusa</name>
    <name type="common">Bark spider</name>
    <name type="synonym">Caerostris bankana</name>
    <dbReference type="NCBI Taxonomy" id="172846"/>
    <lineage>
        <taxon>Eukaryota</taxon>
        <taxon>Metazoa</taxon>
        <taxon>Ecdysozoa</taxon>
        <taxon>Arthropoda</taxon>
        <taxon>Chelicerata</taxon>
        <taxon>Arachnida</taxon>
        <taxon>Araneae</taxon>
        <taxon>Araneomorphae</taxon>
        <taxon>Entelegynae</taxon>
        <taxon>Araneoidea</taxon>
        <taxon>Araneidae</taxon>
        <taxon>Caerostris</taxon>
    </lineage>
</organism>
<dbReference type="EMBL" id="BPLR01012554">
    <property type="protein sequence ID" value="GIY54775.1"/>
    <property type="molecule type" value="Genomic_DNA"/>
</dbReference>